<dbReference type="EMBL" id="CAJVPK010001239">
    <property type="protein sequence ID" value="CAG8578152.1"/>
    <property type="molecule type" value="Genomic_DNA"/>
</dbReference>
<keyword evidence="2" id="KW-1185">Reference proteome</keyword>
<name>A0A9N9BW72_9GLOM</name>
<dbReference type="Proteomes" id="UP000789706">
    <property type="component" value="Unassembled WGS sequence"/>
</dbReference>
<organism evidence="1 2">
    <name type="scientific">Diversispora eburnea</name>
    <dbReference type="NCBI Taxonomy" id="1213867"/>
    <lineage>
        <taxon>Eukaryota</taxon>
        <taxon>Fungi</taxon>
        <taxon>Fungi incertae sedis</taxon>
        <taxon>Mucoromycota</taxon>
        <taxon>Glomeromycotina</taxon>
        <taxon>Glomeromycetes</taxon>
        <taxon>Diversisporales</taxon>
        <taxon>Diversisporaceae</taxon>
        <taxon>Diversispora</taxon>
    </lineage>
</organism>
<dbReference type="AlphaFoldDB" id="A0A9N9BW72"/>
<sequence>MQYWEDCEIYDFSDSESISIISSICGSKWMNGQEYLLVSYADASKRIEWHPRRKNINYIQQHEETPKLFNTTTINATTTCDAPIKSSIMISSHDNQESISIIKKSKESKELFQPSLQNSADDNITYSPNNLNHHFQSNNQSLLPLKTFLQQPNVKNFVKTKLIKQRNLNLYDANVRNSNDELKTLIEVPLIPKNNSSSQWTGNLFKGETPELIGNVIIKPLEGRCQNSTYLSMISKIDQLWMRNFIPQSYAESMIKNNNPVEYPMFTMGVTSVTKSFIKSKEPKNNSESNGSIGTIWINEKEKLCWLVFPNYHRTSVILRLYPDPEETFILVTKKLPENCKNDASDFLKIQKPIVDINQNFEVQKLIQCFINLGGIYDKNLKRKDISYYMIHVEKLNQICFIPHQIELKHTSCKFYIFGWNLEGSNPIDFYEIWSQEGGGLVTTTPKVYLTDKIDKICGIKNWENINVEVLYKTMVNMQSIHCKNYRHFILVIDESEKYEEMKFNCVCGVEKLTFDIFEAKYGPKSFKLL</sequence>
<dbReference type="OrthoDB" id="2372052at2759"/>
<reference evidence="1" key="1">
    <citation type="submission" date="2021-06" db="EMBL/GenBank/DDBJ databases">
        <authorList>
            <person name="Kallberg Y."/>
            <person name="Tangrot J."/>
            <person name="Rosling A."/>
        </authorList>
    </citation>
    <scope>NUCLEOTIDE SEQUENCE</scope>
    <source>
        <strain evidence="1">AZ414A</strain>
    </source>
</reference>
<accession>A0A9N9BW72</accession>
<protein>
    <submittedName>
        <fullName evidence="1">2641_t:CDS:1</fullName>
    </submittedName>
</protein>
<evidence type="ECO:0000313" key="2">
    <source>
        <dbReference type="Proteomes" id="UP000789706"/>
    </source>
</evidence>
<comment type="caution">
    <text evidence="1">The sequence shown here is derived from an EMBL/GenBank/DDBJ whole genome shotgun (WGS) entry which is preliminary data.</text>
</comment>
<proteinExistence type="predicted"/>
<evidence type="ECO:0000313" key="1">
    <source>
        <dbReference type="EMBL" id="CAG8578152.1"/>
    </source>
</evidence>
<gene>
    <name evidence="1" type="ORF">DEBURN_LOCUS8435</name>
</gene>